<feature type="domain" description="Ig-like" evidence="2">
    <location>
        <begin position="27"/>
        <end position="118"/>
    </location>
</feature>
<dbReference type="SMART" id="SM00406">
    <property type="entry name" value="IGv"/>
    <property type="match status" value="1"/>
</dbReference>
<evidence type="ECO:0000313" key="4">
    <source>
        <dbReference type="Proteomes" id="UP000314983"/>
    </source>
</evidence>
<evidence type="ECO:0000256" key="1">
    <source>
        <dbReference type="SAM" id="SignalP"/>
    </source>
</evidence>
<dbReference type="InterPro" id="IPR003598">
    <property type="entry name" value="Ig_sub2"/>
</dbReference>
<organism evidence="3 4">
    <name type="scientific">Electrophorus electricus</name>
    <name type="common">Electric eel</name>
    <name type="synonym">Gymnotus electricus</name>
    <dbReference type="NCBI Taxonomy" id="8005"/>
    <lineage>
        <taxon>Eukaryota</taxon>
        <taxon>Metazoa</taxon>
        <taxon>Chordata</taxon>
        <taxon>Craniata</taxon>
        <taxon>Vertebrata</taxon>
        <taxon>Euteleostomi</taxon>
        <taxon>Actinopterygii</taxon>
        <taxon>Neopterygii</taxon>
        <taxon>Teleostei</taxon>
        <taxon>Ostariophysi</taxon>
        <taxon>Gymnotiformes</taxon>
        <taxon>Gymnotoidei</taxon>
        <taxon>Gymnotidae</taxon>
        <taxon>Electrophorus</taxon>
    </lineage>
</organism>
<dbReference type="FunFam" id="2.60.40.10:FF:001230">
    <property type="entry name" value="Immunoglobulin kappa variable 8-16"/>
    <property type="match status" value="1"/>
</dbReference>
<dbReference type="InterPro" id="IPR013106">
    <property type="entry name" value="Ig_V-set"/>
</dbReference>
<dbReference type="Ensembl" id="ENSEEET00000063297.1">
    <property type="protein sequence ID" value="ENSEEEP00000057979.1"/>
    <property type="gene ID" value="ENSEEEG00000028065.1"/>
</dbReference>
<sequence length="128" mass="14033">MTLIPIFICTLALWTQESRSFFCSATPVTVTQTPGMKAALPGDTVSIRCSIDPGNFHLHWYHQRPGETPKLLIYYTSNRASGIPDRFSGSGSGNDCTLTINGVQTEDAGDYYCQSAHNFGGSWVFTQC</sequence>
<dbReference type="InterPro" id="IPR013783">
    <property type="entry name" value="Ig-like_fold"/>
</dbReference>
<keyword evidence="1" id="KW-0732">Signal</keyword>
<dbReference type="InterPro" id="IPR036179">
    <property type="entry name" value="Ig-like_dom_sf"/>
</dbReference>
<dbReference type="SMART" id="SM00408">
    <property type="entry name" value="IGc2"/>
    <property type="match status" value="1"/>
</dbReference>
<reference evidence="3" key="3">
    <citation type="submission" date="2025-09" db="UniProtKB">
        <authorList>
            <consortium name="Ensembl"/>
        </authorList>
    </citation>
    <scope>IDENTIFICATION</scope>
</reference>
<reference evidence="3 4" key="1">
    <citation type="submission" date="2020-05" db="EMBL/GenBank/DDBJ databases">
        <title>Electrophorus electricus (electric eel) genome, fEleEle1, primary haplotype.</title>
        <authorList>
            <person name="Myers G."/>
            <person name="Meyer A."/>
            <person name="Fedrigo O."/>
            <person name="Formenti G."/>
            <person name="Rhie A."/>
            <person name="Tracey A."/>
            <person name="Sims Y."/>
            <person name="Jarvis E.D."/>
        </authorList>
    </citation>
    <scope>NUCLEOTIDE SEQUENCE [LARGE SCALE GENOMIC DNA]</scope>
</reference>
<dbReference type="Proteomes" id="UP000314983">
    <property type="component" value="Chromosome 2"/>
</dbReference>
<dbReference type="PROSITE" id="PS50835">
    <property type="entry name" value="IG_LIKE"/>
    <property type="match status" value="1"/>
</dbReference>
<dbReference type="InterPro" id="IPR007110">
    <property type="entry name" value="Ig-like_dom"/>
</dbReference>
<dbReference type="SMART" id="SM00409">
    <property type="entry name" value="IG"/>
    <property type="match status" value="1"/>
</dbReference>
<dbReference type="InterPro" id="IPR003599">
    <property type="entry name" value="Ig_sub"/>
</dbReference>
<accession>A0AAY5EN19</accession>
<evidence type="ECO:0000313" key="3">
    <source>
        <dbReference type="Ensembl" id="ENSEEEP00000057979.1"/>
    </source>
</evidence>
<dbReference type="InterPro" id="IPR050150">
    <property type="entry name" value="IgV_Light_Chain"/>
</dbReference>
<evidence type="ECO:0000259" key="2">
    <source>
        <dbReference type="PROSITE" id="PS50835"/>
    </source>
</evidence>
<name>A0AAY5EN19_ELEEL</name>
<reference evidence="3" key="2">
    <citation type="submission" date="2025-08" db="UniProtKB">
        <authorList>
            <consortium name="Ensembl"/>
        </authorList>
    </citation>
    <scope>IDENTIFICATION</scope>
</reference>
<keyword evidence="4" id="KW-1185">Reference proteome</keyword>
<dbReference type="SUPFAM" id="SSF48726">
    <property type="entry name" value="Immunoglobulin"/>
    <property type="match status" value="1"/>
</dbReference>
<proteinExistence type="predicted"/>
<feature type="signal peptide" evidence="1">
    <location>
        <begin position="1"/>
        <end position="20"/>
    </location>
</feature>
<dbReference type="Pfam" id="PF07686">
    <property type="entry name" value="V-set"/>
    <property type="match status" value="1"/>
</dbReference>
<protein>
    <recommendedName>
        <fullName evidence="2">Ig-like domain-containing protein</fullName>
    </recommendedName>
</protein>
<dbReference type="Gene3D" id="2.60.40.10">
    <property type="entry name" value="Immunoglobulins"/>
    <property type="match status" value="1"/>
</dbReference>
<feature type="chain" id="PRO_5044211830" description="Ig-like domain-containing protein" evidence="1">
    <location>
        <begin position="21"/>
        <end position="128"/>
    </location>
</feature>
<dbReference type="GeneTree" id="ENSGT01150000286956"/>
<dbReference type="AlphaFoldDB" id="A0AAY5EN19"/>
<dbReference type="PANTHER" id="PTHR23267">
    <property type="entry name" value="IMMUNOGLOBULIN LIGHT CHAIN"/>
    <property type="match status" value="1"/>
</dbReference>